<dbReference type="Proteomes" id="UP001107558">
    <property type="component" value="Chromosome 3"/>
</dbReference>
<dbReference type="Gene3D" id="1.10.287.770">
    <property type="entry name" value="YojJ-like"/>
    <property type="match status" value="1"/>
</dbReference>
<dbReference type="PROSITE" id="PS01206">
    <property type="entry name" value="ASC"/>
    <property type="match status" value="1"/>
</dbReference>
<keyword evidence="6 14" id="KW-1133">Transmembrane helix</keyword>
<keyword evidence="9 14" id="KW-0472">Membrane</keyword>
<gene>
    <name evidence="15" type="ORF">PVAND_002095</name>
</gene>
<evidence type="ECO:0000256" key="6">
    <source>
        <dbReference type="ARBA" id="ARBA00022989"/>
    </source>
</evidence>
<evidence type="ECO:0000256" key="10">
    <source>
        <dbReference type="ARBA" id="ARBA00023201"/>
    </source>
</evidence>
<protein>
    <submittedName>
        <fullName evidence="15">Uncharacterized protein</fullName>
    </submittedName>
</protein>
<feature type="transmembrane region" description="Helical" evidence="14">
    <location>
        <begin position="23"/>
        <end position="45"/>
    </location>
</feature>
<evidence type="ECO:0000313" key="15">
    <source>
        <dbReference type="EMBL" id="KAG5671927.1"/>
    </source>
</evidence>
<keyword evidence="3 12" id="KW-0813">Transport</keyword>
<evidence type="ECO:0000256" key="1">
    <source>
        <dbReference type="ARBA" id="ARBA00004141"/>
    </source>
</evidence>
<feature type="transmembrane region" description="Helical" evidence="14">
    <location>
        <begin position="460"/>
        <end position="482"/>
    </location>
</feature>
<dbReference type="GO" id="GO:0015280">
    <property type="term" value="F:ligand-gated sodium channel activity"/>
    <property type="evidence" value="ECO:0007669"/>
    <property type="project" value="TreeGrafter"/>
</dbReference>
<dbReference type="GO" id="GO:0005886">
    <property type="term" value="C:plasma membrane"/>
    <property type="evidence" value="ECO:0007669"/>
    <property type="project" value="TreeGrafter"/>
</dbReference>
<evidence type="ECO:0000256" key="4">
    <source>
        <dbReference type="ARBA" id="ARBA00022461"/>
    </source>
</evidence>
<proteinExistence type="inferred from homology"/>
<evidence type="ECO:0000256" key="2">
    <source>
        <dbReference type="ARBA" id="ARBA00007193"/>
    </source>
</evidence>
<keyword evidence="13" id="KW-0175">Coiled coil</keyword>
<dbReference type="Gene3D" id="1.10.287.820">
    <property type="entry name" value="Acid-sensing ion channel domain"/>
    <property type="match status" value="1"/>
</dbReference>
<evidence type="ECO:0000256" key="7">
    <source>
        <dbReference type="ARBA" id="ARBA00023053"/>
    </source>
</evidence>
<keyword evidence="7" id="KW-0915">Sodium</keyword>
<accession>A0A9J6BQ94</accession>
<dbReference type="InterPro" id="IPR020903">
    <property type="entry name" value="ENaC_CS"/>
</dbReference>
<dbReference type="PANTHER" id="PTHR11690">
    <property type="entry name" value="AMILORIDE-SENSITIVE SODIUM CHANNEL-RELATED"/>
    <property type="match status" value="1"/>
</dbReference>
<evidence type="ECO:0000256" key="8">
    <source>
        <dbReference type="ARBA" id="ARBA00023065"/>
    </source>
</evidence>
<evidence type="ECO:0000256" key="12">
    <source>
        <dbReference type="RuleBase" id="RU000679"/>
    </source>
</evidence>
<keyword evidence="4 12" id="KW-0894">Sodium channel</keyword>
<dbReference type="Pfam" id="PF00858">
    <property type="entry name" value="ASC"/>
    <property type="match status" value="1"/>
</dbReference>
<dbReference type="PANTHER" id="PTHR11690:SF288">
    <property type="entry name" value="AMILORIDE-SENSITIVE NA+ CHANNEL-RELATED"/>
    <property type="match status" value="1"/>
</dbReference>
<feature type="coiled-coil region" evidence="13">
    <location>
        <begin position="526"/>
        <end position="560"/>
    </location>
</feature>
<dbReference type="AlphaFoldDB" id="A0A9J6BQ94"/>
<evidence type="ECO:0000256" key="13">
    <source>
        <dbReference type="SAM" id="Coils"/>
    </source>
</evidence>
<evidence type="ECO:0000256" key="5">
    <source>
        <dbReference type="ARBA" id="ARBA00022692"/>
    </source>
</evidence>
<evidence type="ECO:0000256" key="9">
    <source>
        <dbReference type="ARBA" id="ARBA00023136"/>
    </source>
</evidence>
<keyword evidence="8 12" id="KW-0406">Ion transport</keyword>
<comment type="subcellular location">
    <subcellularLocation>
        <location evidence="1">Membrane</location>
        <topology evidence="1">Multi-pass membrane protein</topology>
    </subcellularLocation>
</comment>
<dbReference type="PRINTS" id="PR01078">
    <property type="entry name" value="AMINACHANNEL"/>
</dbReference>
<keyword evidence="5 12" id="KW-0812">Transmembrane</keyword>
<name>A0A9J6BQ94_POLVA</name>
<dbReference type="InterPro" id="IPR001873">
    <property type="entry name" value="ENaC"/>
</dbReference>
<evidence type="ECO:0000256" key="3">
    <source>
        <dbReference type="ARBA" id="ARBA00022448"/>
    </source>
</evidence>
<dbReference type="OrthoDB" id="6628406at2759"/>
<comment type="caution">
    <text evidence="15">The sequence shown here is derived from an EMBL/GenBank/DDBJ whole genome shotgun (WGS) entry which is preliminary data.</text>
</comment>
<keyword evidence="10 12" id="KW-0739">Sodium transport</keyword>
<keyword evidence="11 12" id="KW-0407">Ion channel</keyword>
<evidence type="ECO:0000256" key="14">
    <source>
        <dbReference type="SAM" id="Phobius"/>
    </source>
</evidence>
<sequence length="567" mass="66836">MLQSTEMGFKSIIAKNNHLFSRIFWLIAFITSIILLIYSSFWLIWKYNYEPDFGVKIIQRPMREIPFPAFTICSPVFAKNNLANYLKLGNIFNSKANFTIKEQNYFAANYQVCNPFDDIGDFQTVKDHVMNRTDFDIVKLLNESSMNVTELIHFCSISDELDCVKSFNQILTERGFCYNFNMQSNDLIYNDVINKKWKNLNFLKKIFNENSENDEKMTWTLDKGYSSKHRDNQNPYRATKHNRIGVYISLSHENANNPCPIVGKVFRVIFHLPNEIPTIFHNEHFVSYHYQKTFFLTATSYRSDKELRRYSPNIRGCYFQDERKLKFFKSYTKTQCDYECLTNYTLEICGCVRFSMPHEFNTPICDLDQMKCYSYVMLRWPQNNEENHIACNCLPTCNYIQYSLRYEKEAFIDYVKDLLGPEEKTKNTSDVVISVSFVEHLVMEHQRFLSYSFGNFIADIGGLLGLFLGASLVTFIEIIYMATQFIIRKIKKQQKVEVFDITNDAEMQAVKIQKLSQVVQILDFKQKESNVKITNLEARMEKLKGRNEQNDEIIKSLEEIIFKNRND</sequence>
<organism evidence="15 16">
    <name type="scientific">Polypedilum vanderplanki</name>
    <name type="common">Sleeping chironomid midge</name>
    <dbReference type="NCBI Taxonomy" id="319348"/>
    <lineage>
        <taxon>Eukaryota</taxon>
        <taxon>Metazoa</taxon>
        <taxon>Ecdysozoa</taxon>
        <taxon>Arthropoda</taxon>
        <taxon>Hexapoda</taxon>
        <taxon>Insecta</taxon>
        <taxon>Pterygota</taxon>
        <taxon>Neoptera</taxon>
        <taxon>Endopterygota</taxon>
        <taxon>Diptera</taxon>
        <taxon>Nematocera</taxon>
        <taxon>Chironomoidea</taxon>
        <taxon>Chironomidae</taxon>
        <taxon>Chironominae</taxon>
        <taxon>Polypedilum</taxon>
        <taxon>Polypedilum</taxon>
    </lineage>
</organism>
<comment type="similarity">
    <text evidence="2 12">Belongs to the amiloride-sensitive sodium channel (TC 1.A.6) family.</text>
</comment>
<reference evidence="15" key="1">
    <citation type="submission" date="2021-03" db="EMBL/GenBank/DDBJ databases">
        <title>Chromosome level genome of the anhydrobiotic midge Polypedilum vanderplanki.</title>
        <authorList>
            <person name="Yoshida Y."/>
            <person name="Kikawada T."/>
            <person name="Gusev O."/>
        </authorList>
    </citation>
    <scope>NUCLEOTIDE SEQUENCE</scope>
    <source>
        <strain evidence="15">NIAS01</strain>
        <tissue evidence="15">Whole body or cell culture</tissue>
    </source>
</reference>
<keyword evidence="16" id="KW-1185">Reference proteome</keyword>
<dbReference type="EMBL" id="JADBJN010000003">
    <property type="protein sequence ID" value="KAG5671927.1"/>
    <property type="molecule type" value="Genomic_DNA"/>
</dbReference>
<evidence type="ECO:0000313" key="16">
    <source>
        <dbReference type="Proteomes" id="UP001107558"/>
    </source>
</evidence>
<evidence type="ECO:0000256" key="11">
    <source>
        <dbReference type="ARBA" id="ARBA00023303"/>
    </source>
</evidence>